<dbReference type="Pfam" id="PF12100">
    <property type="entry name" value="DUF3576"/>
    <property type="match status" value="1"/>
</dbReference>
<dbReference type="InterPro" id="IPR021959">
    <property type="entry name" value="DUF3576"/>
</dbReference>
<protein>
    <recommendedName>
        <fullName evidence="3">DUF3576 domain-containing protein</fullName>
    </recommendedName>
</protein>
<dbReference type="RefSeq" id="WP_338273633.1">
    <property type="nucleotide sequence ID" value="NZ_AP027266.1"/>
</dbReference>
<evidence type="ECO:0000313" key="2">
    <source>
        <dbReference type="Proteomes" id="UP001337723"/>
    </source>
</evidence>
<organism evidence="1 2">
    <name type="scientific">Roseicyclus marinus</name>
    <dbReference type="NCBI Taxonomy" id="2161673"/>
    <lineage>
        <taxon>Bacteria</taxon>
        <taxon>Pseudomonadati</taxon>
        <taxon>Pseudomonadota</taxon>
        <taxon>Alphaproteobacteria</taxon>
        <taxon>Rhodobacterales</taxon>
        <taxon>Roseobacteraceae</taxon>
        <taxon>Roseicyclus</taxon>
    </lineage>
</organism>
<dbReference type="EMBL" id="AP027266">
    <property type="protein sequence ID" value="BDW84078.1"/>
    <property type="molecule type" value="Genomic_DNA"/>
</dbReference>
<dbReference type="Proteomes" id="UP001337723">
    <property type="component" value="Chromosome"/>
</dbReference>
<dbReference type="KEGG" id="rmai:MACH21_02550"/>
<accession>A0AA48H716</accession>
<evidence type="ECO:0008006" key="3">
    <source>
        <dbReference type="Google" id="ProtNLM"/>
    </source>
</evidence>
<sequence length="177" mass="18995">MVGKLAKLAALGVATALVAGCGGNGMFGGGGLFFGERGQELRAEQRAAREQALIEEGLIPDPGRETIFDLFSGAEDPNTNVEVNRYLWNASLEILDFMPVEAADPFSGVIQFGYGTPPGGRQAYRATVYVQDPALEARSLRVAVQSRGGAVSRDVARQIEDAILTRARQIRIRDSNL</sequence>
<evidence type="ECO:0000313" key="1">
    <source>
        <dbReference type="EMBL" id="BDW84078.1"/>
    </source>
</evidence>
<name>A0AA48H716_9RHOB</name>
<proteinExistence type="predicted"/>
<dbReference type="PROSITE" id="PS51257">
    <property type="entry name" value="PROKAR_LIPOPROTEIN"/>
    <property type="match status" value="1"/>
</dbReference>
<dbReference type="AlphaFoldDB" id="A0AA48H716"/>
<gene>
    <name evidence="1" type="ORF">MACH21_02550</name>
</gene>
<reference evidence="1 2" key="1">
    <citation type="submission" date="2023-01" db="EMBL/GenBank/DDBJ databases">
        <title>Complete genome sequence of Roseicyclus marinus strain Dej080120_10.</title>
        <authorList>
            <person name="Ueki S."/>
            <person name="Maruyama F."/>
        </authorList>
    </citation>
    <scope>NUCLEOTIDE SEQUENCE [LARGE SCALE GENOMIC DNA]</scope>
    <source>
        <strain evidence="1 2">Dej080120_10</strain>
    </source>
</reference>
<keyword evidence="2" id="KW-1185">Reference proteome</keyword>